<feature type="compositionally biased region" description="Polar residues" evidence="1">
    <location>
        <begin position="35"/>
        <end position="48"/>
    </location>
</feature>
<evidence type="ECO:0000259" key="4">
    <source>
        <dbReference type="PROSITE" id="PS51272"/>
    </source>
</evidence>
<sequence>MCSLFRRSSASAILLAVGVTGSTLASTIISAPASAQINSSPTPTTPSDQATPPANQAPTTPSDQGTPPANLTPTTPSDQGTPPANLTPTTPSDQGTPPANQVPTAPQTSGTNFSDVGQDYWASPFIQALAARNVIAGFPDGTFKPDQPVTRAEFAALIQKAFNQNPVRQLSAGGFSDVSSNYWAAAAIQRAYEMGFMAGYPGNVFRPNQQIPKVQAIVALTSGLGITSSNASPDILTTYYTDASSIPSYALNNVVAATQTNLVVNYPDVKTLNPIGALTRADAAAIFYQALVKQGQMQPIASNVAASQYVVAGTSTGTPTTAQANTIVNIAASSNSFTTLTSLLQAAGLTDTLQQPGPYTVFAPTDQAFAALPKSTLEKLQRPENRDALVKILTYHVVSGALPAEQLTTGEQKTLEGSPVKIKTSRDNQVRVNKAKILQSNVQASNGVIYPIDKVLLPPDVKLSQLQGGGSNGGASDIDVGRATRGGSSYIGVGGNIGLTGNSDLGDGNFAVISKLGLTRNFSFRPGAVIGSNPVVLLPITYDLNRRSQGSFGLGAFSISPYIGAGIAIDTGNGADVAALVTGGIDIPLGSRFTVNGSVNAAFFDDTAVGITVGIGYNFR</sequence>
<dbReference type="RefSeq" id="WP_310834436.1">
    <property type="nucleotide sequence ID" value="NZ_JAALHA020000033.1"/>
</dbReference>
<evidence type="ECO:0000256" key="1">
    <source>
        <dbReference type="SAM" id="MobiDB-lite"/>
    </source>
</evidence>
<gene>
    <name evidence="5" type="ORF">G7B40_038215</name>
</gene>
<feature type="domain" description="FAS1" evidence="3">
    <location>
        <begin position="324"/>
        <end position="456"/>
    </location>
</feature>
<dbReference type="AlphaFoldDB" id="A0AAP5IFK1"/>
<keyword evidence="2" id="KW-0732">Signal</keyword>
<dbReference type="SMART" id="SM00554">
    <property type="entry name" value="FAS1"/>
    <property type="match status" value="1"/>
</dbReference>
<dbReference type="SUPFAM" id="SSF82153">
    <property type="entry name" value="FAS1 domain"/>
    <property type="match status" value="1"/>
</dbReference>
<dbReference type="InterPro" id="IPR036378">
    <property type="entry name" value="FAS1_dom_sf"/>
</dbReference>
<dbReference type="EMBL" id="JAALHA020000033">
    <property type="protein sequence ID" value="MDR9900344.1"/>
    <property type="molecule type" value="Genomic_DNA"/>
</dbReference>
<protein>
    <submittedName>
        <fullName evidence="5">S-layer homology domain-containing protein</fullName>
    </submittedName>
</protein>
<evidence type="ECO:0000313" key="6">
    <source>
        <dbReference type="Proteomes" id="UP000667802"/>
    </source>
</evidence>
<organism evidence="5 6">
    <name type="scientific">Aetokthonos hydrillicola Thurmond2011</name>
    <dbReference type="NCBI Taxonomy" id="2712845"/>
    <lineage>
        <taxon>Bacteria</taxon>
        <taxon>Bacillati</taxon>
        <taxon>Cyanobacteriota</taxon>
        <taxon>Cyanophyceae</taxon>
        <taxon>Nostocales</taxon>
        <taxon>Hapalosiphonaceae</taxon>
        <taxon>Aetokthonos</taxon>
    </lineage>
</organism>
<feature type="compositionally biased region" description="Low complexity" evidence="1">
    <location>
        <begin position="49"/>
        <end position="61"/>
    </location>
</feature>
<evidence type="ECO:0000256" key="2">
    <source>
        <dbReference type="SAM" id="SignalP"/>
    </source>
</evidence>
<evidence type="ECO:0000259" key="3">
    <source>
        <dbReference type="PROSITE" id="PS50213"/>
    </source>
</evidence>
<feature type="domain" description="SLH" evidence="4">
    <location>
        <begin position="109"/>
        <end position="172"/>
    </location>
</feature>
<feature type="domain" description="SLH" evidence="4">
    <location>
        <begin position="237"/>
        <end position="301"/>
    </location>
</feature>
<dbReference type="PROSITE" id="PS50213">
    <property type="entry name" value="FAS1"/>
    <property type="match status" value="1"/>
</dbReference>
<dbReference type="Proteomes" id="UP000667802">
    <property type="component" value="Unassembled WGS sequence"/>
</dbReference>
<reference evidence="6" key="1">
    <citation type="journal article" date="2021" name="Science">
        <title>Hunting the eagle killer: A cyanobacterial neurotoxin causes vacuolar myelinopathy.</title>
        <authorList>
            <person name="Breinlinger S."/>
            <person name="Phillips T.J."/>
            <person name="Haram B.N."/>
            <person name="Mares J."/>
            <person name="Martinez Yerena J.A."/>
            <person name="Hrouzek P."/>
            <person name="Sobotka R."/>
            <person name="Henderson W.M."/>
            <person name="Schmieder P."/>
            <person name="Williams S.M."/>
            <person name="Lauderdale J.D."/>
            <person name="Wilde H.D."/>
            <person name="Gerrin W."/>
            <person name="Kust A."/>
            <person name="Washington J.W."/>
            <person name="Wagner C."/>
            <person name="Geier B."/>
            <person name="Liebeke M."/>
            <person name="Enke H."/>
            <person name="Niedermeyer T.H.J."/>
            <person name="Wilde S.B."/>
        </authorList>
    </citation>
    <scope>NUCLEOTIDE SEQUENCE [LARGE SCALE GENOMIC DNA]</scope>
    <source>
        <strain evidence="6">Thurmond2011</strain>
    </source>
</reference>
<dbReference type="Gene3D" id="2.30.180.10">
    <property type="entry name" value="FAS1 domain"/>
    <property type="match status" value="1"/>
</dbReference>
<dbReference type="GO" id="GO:0005615">
    <property type="term" value="C:extracellular space"/>
    <property type="evidence" value="ECO:0007669"/>
    <property type="project" value="TreeGrafter"/>
</dbReference>
<dbReference type="InterPro" id="IPR050904">
    <property type="entry name" value="Adhesion/Biosynth-related"/>
</dbReference>
<feature type="compositionally biased region" description="Polar residues" evidence="1">
    <location>
        <begin position="62"/>
        <end position="115"/>
    </location>
</feature>
<dbReference type="FunFam" id="2.30.180.10:FF:000019">
    <property type="entry name" value="Cell surface lipoprotein"/>
    <property type="match status" value="1"/>
</dbReference>
<feature type="region of interest" description="Disordered" evidence="1">
    <location>
        <begin position="35"/>
        <end position="116"/>
    </location>
</feature>
<dbReference type="Pfam" id="PF00395">
    <property type="entry name" value="SLH"/>
    <property type="match status" value="3"/>
</dbReference>
<name>A0AAP5IFK1_9CYAN</name>
<evidence type="ECO:0000313" key="5">
    <source>
        <dbReference type="EMBL" id="MDR9900344.1"/>
    </source>
</evidence>
<dbReference type="PROSITE" id="PS51272">
    <property type="entry name" value="SLH"/>
    <property type="match status" value="3"/>
</dbReference>
<keyword evidence="6" id="KW-1185">Reference proteome</keyword>
<dbReference type="InterPro" id="IPR001119">
    <property type="entry name" value="SLH_dom"/>
</dbReference>
<dbReference type="PANTHER" id="PTHR10900">
    <property type="entry name" value="PERIOSTIN-RELATED"/>
    <property type="match status" value="1"/>
</dbReference>
<dbReference type="PANTHER" id="PTHR10900:SF77">
    <property type="entry name" value="FI19380P1"/>
    <property type="match status" value="1"/>
</dbReference>
<accession>A0AAP5IFK1</accession>
<dbReference type="Pfam" id="PF02469">
    <property type="entry name" value="Fasciclin"/>
    <property type="match status" value="1"/>
</dbReference>
<comment type="caution">
    <text evidence="5">The sequence shown here is derived from an EMBL/GenBank/DDBJ whole genome shotgun (WGS) entry which is preliminary data.</text>
</comment>
<feature type="domain" description="SLH" evidence="4">
    <location>
        <begin position="175"/>
        <end position="234"/>
    </location>
</feature>
<feature type="chain" id="PRO_5042993374" evidence="2">
    <location>
        <begin position="26"/>
        <end position="620"/>
    </location>
</feature>
<dbReference type="InterPro" id="IPR000782">
    <property type="entry name" value="FAS1_domain"/>
</dbReference>
<proteinExistence type="predicted"/>
<feature type="signal peptide" evidence="2">
    <location>
        <begin position="1"/>
        <end position="25"/>
    </location>
</feature>